<reference evidence="3" key="1">
    <citation type="submission" date="2016-08" db="EMBL/GenBank/DDBJ databases">
        <authorList>
            <person name="Varghese N."/>
            <person name="Submissions Spin"/>
        </authorList>
    </citation>
    <scope>NUCLEOTIDE SEQUENCE [LARGE SCALE GENOMIC DNA]</scope>
    <source>
        <strain evidence="3">HAMBI 2975</strain>
    </source>
</reference>
<protein>
    <submittedName>
        <fullName evidence="2">Uncharacterized protein</fullName>
    </submittedName>
</protein>
<evidence type="ECO:0000256" key="1">
    <source>
        <dbReference type="SAM" id="MobiDB-lite"/>
    </source>
</evidence>
<accession>A0A1C3XA40</accession>
<sequence length="471" mass="49545">MADNQPAEAPPEPEPLEYVRIPPGTSGYLYLPDNGKQAAKGPRVKPAAADPPPPELIPADSNAIAVCLSPDVCKSPDKPVPYMSWGKASDEQNYSPDVRSNGMVIKRQDSMFSRCYGDEPGVGLGCKSGTVGDVVEPVTSSGIVRANGIWVQRHDDRCTLNNGNTEGEYVYVQSTEANKAPDGNDQDDKAWYERAWDWTGEKLHDAGQAIHEFDDNHGRVITRGMGALQAIGGAGESVAGAGLAGVGGAASATGVGAAPGVPAMIGGFALVVNGYDNFSTGLKQLWTGETQTTVIAQAAGQVAGAMGASPQTVQSVENITGLVQGVGGATGAVAASIKTSERTLIVAGVQGARSTALPREIMTIEQRLQAHLRTAQQRARLTPRQAAAVARNPKQYNTHMGTQIDTEFKNLVDNDPNLAGLVTTTPRFQFGPDVVVTGKPYWFDVTTAPQWGAHVSKYTPGYGTGVPLIWP</sequence>
<organism evidence="2 3">
    <name type="scientific">Rhizobium multihospitium</name>
    <dbReference type="NCBI Taxonomy" id="410764"/>
    <lineage>
        <taxon>Bacteria</taxon>
        <taxon>Pseudomonadati</taxon>
        <taxon>Pseudomonadota</taxon>
        <taxon>Alphaproteobacteria</taxon>
        <taxon>Hyphomicrobiales</taxon>
        <taxon>Rhizobiaceae</taxon>
        <taxon>Rhizobium/Agrobacterium group</taxon>
        <taxon>Rhizobium</taxon>
    </lineage>
</organism>
<name>A0A1C3XA40_9HYPH</name>
<keyword evidence="3" id="KW-1185">Reference proteome</keyword>
<proteinExistence type="predicted"/>
<dbReference type="OrthoDB" id="8052205at2"/>
<dbReference type="RefSeq" id="WP_092719396.1">
    <property type="nucleotide sequence ID" value="NZ_FMAG01000013.1"/>
</dbReference>
<dbReference type="Pfam" id="PF13665">
    <property type="entry name" value="Tox-PAAR-like"/>
    <property type="match status" value="1"/>
</dbReference>
<evidence type="ECO:0000313" key="2">
    <source>
        <dbReference type="EMBL" id="SCB49045.1"/>
    </source>
</evidence>
<dbReference type="AlphaFoldDB" id="A0A1C3XA40"/>
<feature type="region of interest" description="Disordered" evidence="1">
    <location>
        <begin position="1"/>
        <end position="52"/>
    </location>
</feature>
<evidence type="ECO:0000313" key="3">
    <source>
        <dbReference type="Proteomes" id="UP000199101"/>
    </source>
</evidence>
<gene>
    <name evidence="2" type="ORF">GA0061103_0500</name>
</gene>
<dbReference type="EMBL" id="FMAG01000013">
    <property type="protein sequence ID" value="SCB49045.1"/>
    <property type="molecule type" value="Genomic_DNA"/>
</dbReference>
<dbReference type="STRING" id="410764.GA0061103_0500"/>
<dbReference type="Proteomes" id="UP000199101">
    <property type="component" value="Unassembled WGS sequence"/>
</dbReference>